<dbReference type="Proteomes" id="UP000192652">
    <property type="component" value="Unassembled WGS sequence"/>
</dbReference>
<reference evidence="2 3" key="1">
    <citation type="journal article" date="2017" name="Antonie Van Leeuwenhoek">
        <title>Rhizobium rhizosphaerae sp. nov., a novel species isolated from rice rhizosphere.</title>
        <authorList>
            <person name="Zhao J.J."/>
            <person name="Zhang J."/>
            <person name="Zhang R.J."/>
            <person name="Zhang C.W."/>
            <person name="Yin H.Q."/>
            <person name="Zhang X.X."/>
        </authorList>
    </citation>
    <scope>NUCLEOTIDE SEQUENCE [LARGE SCALE GENOMIC DNA]</scope>
    <source>
        <strain evidence="2 3">RD15</strain>
    </source>
</reference>
<comment type="caution">
    <text evidence="2">The sequence shown here is derived from an EMBL/GenBank/DDBJ whole genome shotgun (WGS) entry which is preliminary data.</text>
</comment>
<protein>
    <recommendedName>
        <fullName evidence="4">Transmembrane anchored protein</fullName>
    </recommendedName>
</protein>
<keyword evidence="1" id="KW-1133">Transmembrane helix</keyword>
<proteinExistence type="predicted"/>
<name>A0ABX3PIG9_9HYPH</name>
<dbReference type="EMBL" id="MSPX01000001">
    <property type="protein sequence ID" value="OQP87946.1"/>
    <property type="molecule type" value="Genomic_DNA"/>
</dbReference>
<keyword evidence="3" id="KW-1185">Reference proteome</keyword>
<feature type="transmembrane region" description="Helical" evidence="1">
    <location>
        <begin position="21"/>
        <end position="43"/>
    </location>
</feature>
<dbReference type="PROSITE" id="PS51257">
    <property type="entry name" value="PROKAR_LIPOPROTEIN"/>
    <property type="match status" value="1"/>
</dbReference>
<sequence length="254" mass="27804">MPLRPRRTRPRPESTTLPFRGLFIGAGLLACGCLAVALGAHWYGGALRLAGQSEQRVPLDILIGDDHLRLPANMIRFEDQRRAGMAERVDLYLAWPELEGYSAALRSRFDAPDDQGRLIFVQLSQSTMSRDMSGRVEPIYRHLLEGPARPGPAGLTAQTLKKTSGFGEDVLLTGTDADGALYAVRCALPAAPGKTTNADCQRDVHVGRDLTMLYRFSSQLLPQWQAIDAGLRRFVSASLISDMSQNDSGDALRP</sequence>
<evidence type="ECO:0000256" key="1">
    <source>
        <dbReference type="SAM" id="Phobius"/>
    </source>
</evidence>
<accession>A0ABX3PIG9</accession>
<evidence type="ECO:0008006" key="4">
    <source>
        <dbReference type="Google" id="ProtNLM"/>
    </source>
</evidence>
<evidence type="ECO:0000313" key="2">
    <source>
        <dbReference type="EMBL" id="OQP87946.1"/>
    </source>
</evidence>
<dbReference type="RefSeq" id="WP_081172845.1">
    <property type="nucleotide sequence ID" value="NZ_MSPX01000001.1"/>
</dbReference>
<keyword evidence="1" id="KW-0812">Transmembrane</keyword>
<keyword evidence="1" id="KW-0472">Membrane</keyword>
<evidence type="ECO:0000313" key="3">
    <source>
        <dbReference type="Proteomes" id="UP000192652"/>
    </source>
</evidence>
<organism evidence="2 3">
    <name type="scientific">Xaviernesmea rhizosphaerae</name>
    <dbReference type="NCBI Taxonomy" id="1672749"/>
    <lineage>
        <taxon>Bacteria</taxon>
        <taxon>Pseudomonadati</taxon>
        <taxon>Pseudomonadota</taxon>
        <taxon>Alphaproteobacteria</taxon>
        <taxon>Hyphomicrobiales</taxon>
        <taxon>Rhizobiaceae</taxon>
        <taxon>Rhizobium/Agrobacterium group</taxon>
        <taxon>Xaviernesmea</taxon>
    </lineage>
</organism>
<gene>
    <name evidence="2" type="ORF">BTR14_00160</name>
</gene>